<dbReference type="AlphaFoldDB" id="A0A1I0MYW1"/>
<sequence length="425" mass="47681">MVDYRPIPDERDVFHEYRSYAFSPESGIPAYDPDEHETPRASLGARRGLYESDAAAVENGGGNASGDGRPRCVCRHYWLSTRVRGDSQPTAGLASVATPPEYRRHGHVRQLLARSLAEYRDRGIRFSVLWPFRYRFYRQYGWETSNEIVTHECEPADLAFATEAADPAAGAGSFRRLAADEYEALEPVYDAHAERYGLAIERDEEWWRHRVFAGHERDPFVYAYERDGQVQGYLVYTIDGEPGDRTLSVSELAFVDHGAFLALLSFCYRHESQVQRVRLRVPEDVPLREVTREPDEIETGVANGPMVRLVDVADALSALSVPDGDENREVSDASLVIAVTDPLVDWNDGTFRLTVADGQVDCERDDADHEPDATFDIAALSQLAVGARSADALERTGRLEVASSRTRDRLAALFPETDVYLGDRF</sequence>
<dbReference type="RefSeq" id="WP_049990508.1">
    <property type="nucleotide sequence ID" value="NZ_FOIS01000002.1"/>
</dbReference>
<dbReference type="InterPro" id="IPR000182">
    <property type="entry name" value="GNAT_dom"/>
</dbReference>
<evidence type="ECO:0000313" key="3">
    <source>
        <dbReference type="Proteomes" id="UP000183275"/>
    </source>
</evidence>
<dbReference type="eggNOG" id="arCOG10664">
    <property type="taxonomic scope" value="Archaea"/>
</dbReference>
<dbReference type="GO" id="GO:0030649">
    <property type="term" value="P:aminoglycoside antibiotic catabolic process"/>
    <property type="evidence" value="ECO:0007669"/>
    <property type="project" value="TreeGrafter"/>
</dbReference>
<dbReference type="PANTHER" id="PTHR37817">
    <property type="entry name" value="N-ACETYLTRANSFERASE EIS"/>
    <property type="match status" value="1"/>
</dbReference>
<evidence type="ECO:0000259" key="1">
    <source>
        <dbReference type="PROSITE" id="PS51186"/>
    </source>
</evidence>
<reference evidence="3" key="1">
    <citation type="submission" date="2016-10" db="EMBL/GenBank/DDBJ databases">
        <authorList>
            <person name="Varghese N."/>
        </authorList>
    </citation>
    <scope>NUCLEOTIDE SEQUENCE [LARGE SCALE GENOMIC DNA]</scope>
    <source>
        <strain evidence="3">CGMCC 1.12284</strain>
    </source>
</reference>
<dbReference type="EMBL" id="FOIS01000002">
    <property type="protein sequence ID" value="SEV93998.1"/>
    <property type="molecule type" value="Genomic_DNA"/>
</dbReference>
<dbReference type="Pfam" id="PF13530">
    <property type="entry name" value="SCP2_2"/>
    <property type="match status" value="1"/>
</dbReference>
<dbReference type="OrthoDB" id="212302at2157"/>
<dbReference type="SUPFAM" id="SSF55729">
    <property type="entry name" value="Acyl-CoA N-acyltransferases (Nat)"/>
    <property type="match status" value="1"/>
</dbReference>
<dbReference type="Gene3D" id="3.30.1050.10">
    <property type="entry name" value="SCP2 sterol-binding domain"/>
    <property type="match status" value="1"/>
</dbReference>
<protein>
    <submittedName>
        <fullName evidence="2">Predicted acetyltransferase</fullName>
    </submittedName>
</protein>
<dbReference type="PROSITE" id="PS51186">
    <property type="entry name" value="GNAT"/>
    <property type="match status" value="1"/>
</dbReference>
<organism evidence="2 3">
    <name type="scientific">Natrinema salifodinae</name>
    <dbReference type="NCBI Taxonomy" id="1202768"/>
    <lineage>
        <taxon>Archaea</taxon>
        <taxon>Methanobacteriati</taxon>
        <taxon>Methanobacteriota</taxon>
        <taxon>Stenosarchaea group</taxon>
        <taxon>Halobacteria</taxon>
        <taxon>Halobacteriales</taxon>
        <taxon>Natrialbaceae</taxon>
        <taxon>Natrinema</taxon>
    </lineage>
</organism>
<name>A0A1I0MYW1_9EURY</name>
<evidence type="ECO:0000313" key="2">
    <source>
        <dbReference type="EMBL" id="SEV93998.1"/>
    </source>
</evidence>
<dbReference type="Gene3D" id="3.40.630.30">
    <property type="match status" value="2"/>
</dbReference>
<dbReference type="InterPro" id="IPR036527">
    <property type="entry name" value="SCP2_sterol-bd_dom_sf"/>
</dbReference>
<dbReference type="InterPro" id="IPR051554">
    <property type="entry name" value="Acetyltransferase_Eis"/>
</dbReference>
<dbReference type="Pfam" id="PF13527">
    <property type="entry name" value="Acetyltransf_9"/>
    <property type="match status" value="1"/>
</dbReference>
<dbReference type="Proteomes" id="UP000183275">
    <property type="component" value="Unassembled WGS sequence"/>
</dbReference>
<keyword evidence="3" id="KW-1185">Reference proteome</keyword>
<keyword evidence="2" id="KW-0808">Transferase</keyword>
<dbReference type="PANTHER" id="PTHR37817:SF1">
    <property type="entry name" value="N-ACETYLTRANSFERASE EIS"/>
    <property type="match status" value="1"/>
</dbReference>
<gene>
    <name evidence="2" type="ORF">SAMN05216285_1162</name>
</gene>
<dbReference type="SUPFAM" id="SSF55718">
    <property type="entry name" value="SCP-like"/>
    <property type="match status" value="1"/>
</dbReference>
<dbReference type="GO" id="GO:0034069">
    <property type="term" value="F:aminoglycoside N-acetyltransferase activity"/>
    <property type="evidence" value="ECO:0007669"/>
    <property type="project" value="TreeGrafter"/>
</dbReference>
<dbReference type="InterPro" id="IPR025559">
    <property type="entry name" value="Eis_dom"/>
</dbReference>
<feature type="domain" description="N-acetyltransferase" evidence="1">
    <location>
        <begin position="2"/>
        <end position="169"/>
    </location>
</feature>
<accession>A0A1I0MYW1</accession>
<dbReference type="Pfam" id="PF17668">
    <property type="entry name" value="Acetyltransf_17"/>
    <property type="match status" value="1"/>
</dbReference>
<proteinExistence type="predicted"/>
<dbReference type="InterPro" id="IPR016181">
    <property type="entry name" value="Acyl_CoA_acyltransferase"/>
</dbReference>
<dbReference type="CDD" id="cd04301">
    <property type="entry name" value="NAT_SF"/>
    <property type="match status" value="1"/>
</dbReference>
<dbReference type="InterPro" id="IPR041380">
    <property type="entry name" value="Acetyltransf_17"/>
</dbReference>